<evidence type="ECO:0000256" key="2">
    <source>
        <dbReference type="ARBA" id="ARBA00023002"/>
    </source>
</evidence>
<dbReference type="InterPro" id="IPR002347">
    <property type="entry name" value="SDR_fam"/>
</dbReference>
<comment type="similarity">
    <text evidence="1">Belongs to the short-chain dehydrogenases/reductases (SDR) family.</text>
</comment>
<feature type="domain" description="Ketoreductase" evidence="3">
    <location>
        <begin position="8"/>
        <end position="255"/>
    </location>
</feature>
<dbReference type="EC" id="1.1.1.47" evidence="4"/>
<dbReference type="GO" id="GO:0047936">
    <property type="term" value="F:glucose 1-dehydrogenase [NAD(P)+] activity"/>
    <property type="evidence" value="ECO:0007669"/>
    <property type="project" value="UniProtKB-EC"/>
</dbReference>
<gene>
    <name evidence="4" type="ORF">WDV06_03270</name>
</gene>
<dbReference type="NCBIfam" id="NF005559">
    <property type="entry name" value="PRK07231.1"/>
    <property type="match status" value="1"/>
</dbReference>
<dbReference type="InterPro" id="IPR036291">
    <property type="entry name" value="NAD(P)-bd_dom_sf"/>
</dbReference>
<evidence type="ECO:0000313" key="5">
    <source>
        <dbReference type="Proteomes" id="UP001610631"/>
    </source>
</evidence>
<dbReference type="RefSeq" id="WP_395508056.1">
    <property type="nucleotide sequence ID" value="NZ_JBBDHD010000005.1"/>
</dbReference>
<accession>A0ABW7P6Z9</accession>
<protein>
    <submittedName>
        <fullName evidence="4">Glucose 1-dehydrogenase</fullName>
        <ecNumber evidence="4">1.1.1.47</ecNumber>
    </submittedName>
</protein>
<dbReference type="SUPFAM" id="SSF51735">
    <property type="entry name" value="NAD(P)-binding Rossmann-fold domains"/>
    <property type="match status" value="1"/>
</dbReference>
<dbReference type="SMART" id="SM00822">
    <property type="entry name" value="PKS_KR"/>
    <property type="match status" value="1"/>
</dbReference>
<dbReference type="CDD" id="cd05233">
    <property type="entry name" value="SDR_c"/>
    <property type="match status" value="1"/>
</dbReference>
<sequence length="255" mass="26520">MRSMLDGRTAVITGAAGGIGAAAARVFSAHGARLVLADVDVEGGRQAADAVVKSGGEAVFVRADVTSENDVAALVREAVSHYGRLDCAFNNASVDGETAPLHESTRENWERVLRVNLTGAWLCMKHEIAQMLRQGGGAIVNTSSVAGLVGLGATPQSAYFAAKHGLVGLTRQAALEYAGQHVRVNAVCPGAVRTPLLESAIRAEVITERDAVSYTPVQRLASPEEIAEAAAWLCSDLSSFVTGQAVPVDGGWTAQ</sequence>
<dbReference type="Gene3D" id="3.40.50.720">
    <property type="entry name" value="NAD(P)-binding Rossmann-like Domain"/>
    <property type="match status" value="1"/>
</dbReference>
<dbReference type="PRINTS" id="PR00081">
    <property type="entry name" value="GDHRDH"/>
</dbReference>
<evidence type="ECO:0000313" key="4">
    <source>
        <dbReference type="EMBL" id="MFH7594112.1"/>
    </source>
</evidence>
<keyword evidence="2 4" id="KW-0560">Oxidoreductase</keyword>
<dbReference type="EMBL" id="JBBDHD010000005">
    <property type="protein sequence ID" value="MFH7594112.1"/>
    <property type="molecule type" value="Genomic_DNA"/>
</dbReference>
<comment type="caution">
    <text evidence="4">The sequence shown here is derived from an EMBL/GenBank/DDBJ whole genome shotgun (WGS) entry which is preliminary data.</text>
</comment>
<reference evidence="4 5" key="1">
    <citation type="submission" date="2024-03" db="EMBL/GenBank/DDBJ databases">
        <title>Whole genome sequencing of Streptomyces racemochromogenes, to identify antimicrobial biosynthetic gene clusters.</title>
        <authorList>
            <person name="Suryawanshi P."/>
            <person name="Krishnaraj P.U."/>
            <person name="Arun Y.P."/>
            <person name="Suryawanshi M.P."/>
            <person name="Rakshit O."/>
        </authorList>
    </citation>
    <scope>NUCLEOTIDE SEQUENCE [LARGE SCALE GENOMIC DNA]</scope>
    <source>
        <strain evidence="4 5">AUDT626</strain>
    </source>
</reference>
<dbReference type="Proteomes" id="UP001610631">
    <property type="component" value="Unassembled WGS sequence"/>
</dbReference>
<name>A0ABW7P6Z9_9ACTN</name>
<dbReference type="Pfam" id="PF13561">
    <property type="entry name" value="adh_short_C2"/>
    <property type="match status" value="1"/>
</dbReference>
<dbReference type="PRINTS" id="PR00080">
    <property type="entry name" value="SDRFAMILY"/>
</dbReference>
<dbReference type="InterPro" id="IPR057326">
    <property type="entry name" value="KR_dom"/>
</dbReference>
<dbReference type="PANTHER" id="PTHR24321">
    <property type="entry name" value="DEHYDROGENASES, SHORT CHAIN"/>
    <property type="match status" value="1"/>
</dbReference>
<proteinExistence type="inferred from homology"/>
<evidence type="ECO:0000256" key="1">
    <source>
        <dbReference type="ARBA" id="ARBA00006484"/>
    </source>
</evidence>
<organism evidence="4 5">
    <name type="scientific">Streptomyces racemochromogenes</name>
    <dbReference type="NCBI Taxonomy" id="67353"/>
    <lineage>
        <taxon>Bacteria</taxon>
        <taxon>Bacillati</taxon>
        <taxon>Actinomycetota</taxon>
        <taxon>Actinomycetes</taxon>
        <taxon>Kitasatosporales</taxon>
        <taxon>Streptomycetaceae</taxon>
        <taxon>Streptomyces</taxon>
    </lineage>
</organism>
<keyword evidence="5" id="KW-1185">Reference proteome</keyword>
<dbReference type="PANTHER" id="PTHR24321:SF11">
    <property type="entry name" value="BLR0893 PROTEIN"/>
    <property type="match status" value="1"/>
</dbReference>
<evidence type="ECO:0000259" key="3">
    <source>
        <dbReference type="SMART" id="SM00822"/>
    </source>
</evidence>